<keyword evidence="4 6" id="KW-1133">Transmembrane helix</keyword>
<evidence type="ECO:0000256" key="1">
    <source>
        <dbReference type="ARBA" id="ARBA00004651"/>
    </source>
</evidence>
<protein>
    <recommendedName>
        <fullName evidence="7">EamA domain-containing protein</fullName>
    </recommendedName>
</protein>
<comment type="caution">
    <text evidence="8">The sequence shown here is derived from an EMBL/GenBank/DDBJ whole genome shotgun (WGS) entry which is preliminary data.</text>
</comment>
<keyword evidence="3 6" id="KW-0812">Transmembrane</keyword>
<dbReference type="PANTHER" id="PTHR42920:SF5">
    <property type="entry name" value="EAMA DOMAIN-CONTAINING PROTEIN"/>
    <property type="match status" value="1"/>
</dbReference>
<reference evidence="8" key="1">
    <citation type="submission" date="2019-08" db="EMBL/GenBank/DDBJ databases">
        <authorList>
            <person name="Kucharzyk K."/>
            <person name="Murdoch R.W."/>
            <person name="Higgins S."/>
            <person name="Loffler F."/>
        </authorList>
    </citation>
    <scope>NUCLEOTIDE SEQUENCE</scope>
</reference>
<sequence length="82" mass="8764">MGLINTGIGCYLYFSSVTRLPVQSVAICGYLEPLSAVFFSALLLGERMTPIQIGGAALLLGGAAFAELFRARRKAQALETHM</sequence>
<evidence type="ECO:0000313" key="8">
    <source>
        <dbReference type="EMBL" id="MPN42219.1"/>
    </source>
</evidence>
<evidence type="ECO:0000256" key="3">
    <source>
        <dbReference type="ARBA" id="ARBA00022692"/>
    </source>
</evidence>
<dbReference type="Pfam" id="PF00892">
    <property type="entry name" value="EamA"/>
    <property type="match status" value="1"/>
</dbReference>
<dbReference type="InterPro" id="IPR000620">
    <property type="entry name" value="EamA_dom"/>
</dbReference>
<accession>A0A645HVJ4</accession>
<name>A0A645HVJ4_9ZZZZ</name>
<dbReference type="PANTHER" id="PTHR42920">
    <property type="entry name" value="OS03G0707200 PROTEIN-RELATED"/>
    <property type="match status" value="1"/>
</dbReference>
<feature type="domain" description="EamA" evidence="7">
    <location>
        <begin position="1"/>
        <end position="65"/>
    </location>
</feature>
<evidence type="ECO:0000256" key="2">
    <source>
        <dbReference type="ARBA" id="ARBA00022475"/>
    </source>
</evidence>
<gene>
    <name evidence="8" type="ORF">SDC9_189775</name>
</gene>
<dbReference type="EMBL" id="VSSQ01099807">
    <property type="protein sequence ID" value="MPN42219.1"/>
    <property type="molecule type" value="Genomic_DNA"/>
</dbReference>
<keyword evidence="2" id="KW-1003">Cell membrane</keyword>
<evidence type="ECO:0000256" key="6">
    <source>
        <dbReference type="SAM" id="Phobius"/>
    </source>
</evidence>
<dbReference type="GO" id="GO:0005886">
    <property type="term" value="C:plasma membrane"/>
    <property type="evidence" value="ECO:0007669"/>
    <property type="project" value="UniProtKB-SubCell"/>
</dbReference>
<organism evidence="8">
    <name type="scientific">bioreactor metagenome</name>
    <dbReference type="NCBI Taxonomy" id="1076179"/>
    <lineage>
        <taxon>unclassified sequences</taxon>
        <taxon>metagenomes</taxon>
        <taxon>ecological metagenomes</taxon>
    </lineage>
</organism>
<dbReference type="Gene3D" id="1.10.3730.20">
    <property type="match status" value="1"/>
</dbReference>
<comment type="subcellular location">
    <subcellularLocation>
        <location evidence="1">Cell membrane</location>
        <topology evidence="1">Multi-pass membrane protein</topology>
    </subcellularLocation>
</comment>
<evidence type="ECO:0000256" key="5">
    <source>
        <dbReference type="ARBA" id="ARBA00023136"/>
    </source>
</evidence>
<dbReference type="InterPro" id="IPR051258">
    <property type="entry name" value="Diverse_Substrate_Transporter"/>
</dbReference>
<proteinExistence type="predicted"/>
<keyword evidence="5 6" id="KW-0472">Membrane</keyword>
<dbReference type="InterPro" id="IPR037185">
    <property type="entry name" value="EmrE-like"/>
</dbReference>
<dbReference type="AlphaFoldDB" id="A0A645HVJ4"/>
<feature type="transmembrane region" description="Helical" evidence="6">
    <location>
        <begin position="25"/>
        <end position="45"/>
    </location>
</feature>
<dbReference type="SUPFAM" id="SSF103481">
    <property type="entry name" value="Multidrug resistance efflux transporter EmrE"/>
    <property type="match status" value="1"/>
</dbReference>
<evidence type="ECO:0000256" key="4">
    <source>
        <dbReference type="ARBA" id="ARBA00022989"/>
    </source>
</evidence>
<evidence type="ECO:0000259" key="7">
    <source>
        <dbReference type="Pfam" id="PF00892"/>
    </source>
</evidence>
<feature type="transmembrane region" description="Helical" evidence="6">
    <location>
        <begin position="51"/>
        <end position="69"/>
    </location>
</feature>